<proteinExistence type="predicted"/>
<feature type="transmembrane region" description="Helical" evidence="4">
    <location>
        <begin position="2659"/>
        <end position="2682"/>
    </location>
</feature>
<evidence type="ECO:0000313" key="9">
    <source>
        <dbReference type="Proteomes" id="UP001642484"/>
    </source>
</evidence>
<feature type="transmembrane region" description="Helical" evidence="4">
    <location>
        <begin position="2879"/>
        <end position="2902"/>
    </location>
</feature>
<dbReference type="Gene3D" id="3.40.50.2000">
    <property type="entry name" value="Glycogen Phosphorylase B"/>
    <property type="match status" value="2"/>
</dbReference>
<feature type="domain" description="Glycosyl hydrolase family 13 catalytic" evidence="6">
    <location>
        <begin position="66"/>
        <end position="539"/>
    </location>
</feature>
<dbReference type="Pfam" id="PF08323">
    <property type="entry name" value="Glyco_transf_5"/>
    <property type="match status" value="1"/>
</dbReference>
<feature type="region of interest" description="Disordered" evidence="3">
    <location>
        <begin position="2942"/>
        <end position="2961"/>
    </location>
</feature>
<comment type="caution">
    <text evidence="8">The sequence shown here is derived from an EMBL/GenBank/DDBJ whole genome shotgun (WGS) entry which is preliminary data.</text>
</comment>
<evidence type="ECO:0000313" key="8">
    <source>
        <dbReference type="EMBL" id="CAK9076465.1"/>
    </source>
</evidence>
<keyword evidence="1" id="KW-0328">Glycosyltransferase</keyword>
<keyword evidence="9" id="KW-1185">Reference proteome</keyword>
<dbReference type="EMBL" id="CAXAMN010023284">
    <property type="protein sequence ID" value="CAK9076465.1"/>
    <property type="molecule type" value="Genomic_DNA"/>
</dbReference>
<gene>
    <name evidence="7" type="ORF">CCMP2556_LOCUS37641</name>
    <name evidence="8" type="ORF">CCMP2556_LOCUS37674</name>
</gene>
<dbReference type="PANTHER" id="PTHR47182:SF5">
    <property type="entry name" value="CELL WALL ALPHA-1,3-GLUCAN SYNTHASE MOK12"/>
    <property type="match status" value="1"/>
</dbReference>
<feature type="chain" id="PRO_5045029428" description="Glycosyl hydrolase family 13 catalytic domain-containing protein" evidence="5">
    <location>
        <begin position="21"/>
        <end position="3076"/>
    </location>
</feature>
<feature type="transmembrane region" description="Helical" evidence="4">
    <location>
        <begin position="2732"/>
        <end position="2752"/>
    </location>
</feature>
<dbReference type="SUPFAM" id="SSF51445">
    <property type="entry name" value="(Trans)glycosidases"/>
    <property type="match status" value="2"/>
</dbReference>
<dbReference type="Pfam" id="PF00128">
    <property type="entry name" value="Alpha-amylase"/>
    <property type="match status" value="2"/>
</dbReference>
<feature type="region of interest" description="Disordered" evidence="3">
    <location>
        <begin position="3011"/>
        <end position="3076"/>
    </location>
</feature>
<feature type="transmembrane region" description="Helical" evidence="4">
    <location>
        <begin position="2694"/>
        <end position="2712"/>
    </location>
</feature>
<dbReference type="SUPFAM" id="SSF53756">
    <property type="entry name" value="UDP-Glycosyltransferase/glycogen phosphorylase"/>
    <property type="match status" value="1"/>
</dbReference>
<feature type="signal peptide" evidence="5">
    <location>
        <begin position="1"/>
        <end position="20"/>
    </location>
</feature>
<dbReference type="InterPro" id="IPR058655">
    <property type="entry name" value="Mok11-14/Ags1-like"/>
</dbReference>
<sequence length="3076" mass="345380">MGHECLRAALVAAWVGHVWCAPRTAENSAWNINFETRYEPEKYYGRWENHNYFPSPTDWRSFSIYQLITDRFADGDPRNNELFAGGFDVRDMTYRHGGDFAGLTSKLHYIKGLGCDGIWISPIFQNGFNMYHQYAQLDFTTIDQRLGTLEELRALTEAAHELGMYVIVDVVMNHMANEFYFEGHEESSAPWRFHEGADGREYLLKPRSAEELLYDTPQGKQPYRDFWYDNTWDASATYNGTLYGQYGEWVTDSGAGTYINSDFHHNGDLNDYFDPWQINYGKIYGVMDDLRLEHERVQQKYIAMTKALIESIDVDGFRVDTPMQVPLNFYKVWAPAMRAHAKSLGKESFGIFGEFYVTPARYATMTGRGRDNRMYGQDRYIDGIATLKGGIVYPYYWYIFTSMVYNDAQYADGLALAYREENKMIDTFDPMTQRKEYAMWNFCNNHDNWRLQSMTGRDHMRMCLAVVTFWPGVPLHYAGDEQDFDTPGSALDGWAREELSASMAWRAVPTQAGGNPADRDNFDMTSESYRYIARLNGLREAYFGSFGLEACDEVKTPEPQIADVLVFERGCTPETRVLVMANFHQSSMKNLTVSSPWSSGTTLKDALLEEGQTVLVDSLGEVTVSLRPLEAVVLVPAPVITLAPVILSVSPQHGSVVEWPTGHSFKVALRVKFDRPMKPSILDFLRLNGQVTAGRREGFRCLNPVACDEVILEMEASTAQEGFYTIEVDRGAVALDGQTLRAAFRSHFLLDRSRGAIAQAYPAMAGLICQNRTRLCHRATGAQWLRIQNVGGTWTSWRAFENESTWAAQPNVPVLVQYHAAFSASFVVGDCASEQGEKPCWASWHRTMFLRGEWNGWGNDDDGAMEKIGHFTWATKVALTKFTKSKFAPVLGSWETSYGLHPERELLYNLPSFDPRSSSFAVDPYLSGSEASRAWMLQRSRWTQHQGIASGATFAKEVWLSHLCTAATPTCVPDDNPKWRCHSFAAGQDQQWCRSNPVEGCAEYKENDQSTEMSDCGGCSCCSRKVSWVDSGPNRTCCIIFNDLFLNYTVTPDLWLCNQHSNLPDTTTTTTMGLRTCNPRPTTLEEAHMAGSTMASPFYLHGQEDAKTLQDSLDWSRERLSAGEENFKASGFERQKSPSSWEEEVFYSILVDRFANGDITNDNSNIPDFQRDQLKNKEPWSVARWRHGGDLHGVKARLRYLRDLGITTLALSSIFLDSAGEYQGSCTTDLTSIDPNFGNKELLRELVHDAHSLGLKVVLDVQVNHACGKGLKYLGSNNNVDGVNLCVQSSVQTYWTKERGGNLNEYVRGRLGFGDALPAFLRHQSFFLRCGSAKLYRPDGKDFTKLPPENATAIEGGLLFPEIFQDDYFELNTMDPVLQELYTNMLKYWIAEADVDGYRITAASHVTADFTAYLSTHLRFYATALGKENFFIVGEVNQANTPFGGSYLGRVQGNMGPKYLPKKVQGVLEELCPYYSALSDQQPGFLSSYPLQEVYHVRESVLGYVDAMGLYKSYAQKAVNRSREALESQGQIRLALNAVESKNFRKLLSNPSQGHELWRLMVAMAWSFTWYGIPDLAQGTEQGLNGLCYRNDQEREDLQKKMEDQGIEGKVVTMIMEECNYQVLGAQTDSGFWHQDSFQGGPLRLGSAVAGVNDQMGILDHLMGAAGPHWCEDPVLDRDNEAYRMAQALIRIRRSCYALRTQLDSPAPTGEGRATQLAYWKLHDGREDMAIEEQPLGMLVVLSMIPSLEDQPDQPERKYLLPEGLEYNEGQEFVDLLHPTRTGTIVAEANGSFLLLPAELEDVHVAIFAPVETAAQDVGGWMVCRGVELAPMRDTCSETARSEMWITAGLVMAWIALAVLILAWNYRTKIYLSIVKEPTLPNIMRISGPRVEPKHVIVAAIEHTIPERGVKVSAGGLGKVLDQMLREHPQCTMSLVHPMFGDVNYGELEEFDKLACLVDGKEQTITVWTMQSELNGLKRVWYILEHEYFTEKVKSSPYPPSMTKVRTLRYFSLWNQATAMLIRRLKPDIYHCMDYHAALAPLYLEASEQIPIILVLHNADYMGVIETEFISDRFWKTVTQLRRLSLIFNLKVSVVRRYCMFEGRFNMLKAGVTYIKQTQAGYGICAVSENYAVELKRERTLFAGLPYLISLDNATDPAEVEDSIDRLKTLRSEAKAQLQKHCGLEQEPGAKILIFIGRWVKQKGVDHIAMLTPAFLRSHPEVQIILAGPPDDACGLYAGTLLEQLGDDFKGRLFVCTQFFRLPEELRRGAHLCFTPSCSEPFGYVDVEFGLLGVPSVGAAIGGLGKMPGVYFRQQNSDDSKTLIDSFFCSVDYALNLPDPVYWEMALNATKAEFPFETWRANLLGSYSKAITNFSSYSNSESNLLFDVEQKFDVVRDTMAPRRPTALRRMSSTAQVAHKMRVLDIDGDAEFLTQPVSDDRTHELMKWEFLQSAKAGHCKVKDSEQLQSQICQADERLTERSHVTQWLMKPFARGLCLRIHLVIALGYIFSPVGETLLKSMDVRARSNTFASEHALWITFYLGAGCGCLFWLFLSRGVPPNLLMASSQLLNIVFFVVVPSLPGEFFESDFSTLTYLGLCGLQSTSRLLFIVWNFNEDFHGGFQVAAKRIGALESLRCGVGWVAVNLSYAGLEFINRNVVLVVSLGTTVLLFKAPQCYASYVLPSTGLLEGMTHKSFILLVIAEILNMLVAYPSQTYTLWWTLNGWEPGEIANFALLTGLMAPILLIFCFSLLARMNRWGPWAMRDFTCLLPPGSLLRTLALWDLGNLHFRSQTFVTAVLLSVCVDVAHGAAVWSSIMTILGNKWYALKGCYICLTLASFASAVSPWLGHWIGLLFSGASNLYDNANLEIPVSGKGSFNEATFWAVVPMAAMSYACQIMAMRYFNDDILTFKGHGNLLPDGSRTGTDSHMVSVATWKVKQQRSEALDKKKMKKKAPEKQRKKRSFSTLFGQLPILEPIKAEAAEEPGEHEIVHVAENEFVDVVDQRLQEAANAASANAASSSSHAPELRRAGTGVSRKSRFSGTSYTSYTSQQSGCTDRSAPVAQEEDPAGAAASSRV</sequence>
<keyword evidence="4" id="KW-0472">Membrane</keyword>
<feature type="compositionally biased region" description="Low complexity" evidence="3">
    <location>
        <begin position="3011"/>
        <end position="3021"/>
    </location>
</feature>
<dbReference type="InterPro" id="IPR006047">
    <property type="entry name" value="GH13_cat_dom"/>
</dbReference>
<feature type="transmembrane region" description="Helical" evidence="4">
    <location>
        <begin position="1844"/>
        <end position="1866"/>
    </location>
</feature>
<keyword evidence="2" id="KW-0808">Transferase</keyword>
<feature type="compositionally biased region" description="Basic and acidic residues" evidence="3">
    <location>
        <begin position="2942"/>
        <end position="2956"/>
    </location>
</feature>
<feature type="transmembrane region" description="Helical" evidence="4">
    <location>
        <begin position="2495"/>
        <end position="2513"/>
    </location>
</feature>
<feature type="compositionally biased region" description="Low complexity" evidence="3">
    <location>
        <begin position="3040"/>
        <end position="3053"/>
    </location>
</feature>
<organism evidence="8 9">
    <name type="scientific">Durusdinium trenchii</name>
    <dbReference type="NCBI Taxonomy" id="1381693"/>
    <lineage>
        <taxon>Eukaryota</taxon>
        <taxon>Sar</taxon>
        <taxon>Alveolata</taxon>
        <taxon>Dinophyceae</taxon>
        <taxon>Suessiales</taxon>
        <taxon>Symbiodiniaceae</taxon>
        <taxon>Durusdinium</taxon>
    </lineage>
</organism>
<evidence type="ECO:0000256" key="1">
    <source>
        <dbReference type="ARBA" id="ARBA00022676"/>
    </source>
</evidence>
<reference evidence="8 9" key="1">
    <citation type="submission" date="2024-02" db="EMBL/GenBank/DDBJ databases">
        <authorList>
            <person name="Chen Y."/>
            <person name="Shah S."/>
            <person name="Dougan E. K."/>
            <person name="Thang M."/>
            <person name="Chan C."/>
        </authorList>
    </citation>
    <scope>NUCLEOTIDE SEQUENCE [LARGE SCALE GENOMIC DNA]</scope>
</reference>
<dbReference type="Proteomes" id="UP001642484">
    <property type="component" value="Unassembled WGS sequence"/>
</dbReference>
<dbReference type="PANTHER" id="PTHR47182">
    <property type="entry name" value="CELL WALL ALPHA-1,3-GLUCAN SYNTHASE AGS1-RELATED"/>
    <property type="match status" value="1"/>
</dbReference>
<evidence type="ECO:0000256" key="3">
    <source>
        <dbReference type="SAM" id="MobiDB-lite"/>
    </source>
</evidence>
<feature type="transmembrane region" description="Helical" evidence="4">
    <location>
        <begin position="2824"/>
        <end position="2846"/>
    </location>
</feature>
<evidence type="ECO:0000259" key="6">
    <source>
        <dbReference type="SMART" id="SM00642"/>
    </source>
</evidence>
<dbReference type="Gene3D" id="3.20.20.80">
    <property type="entry name" value="Glycosidases"/>
    <property type="match status" value="4"/>
</dbReference>
<keyword evidence="4" id="KW-1133">Transmembrane helix</keyword>
<evidence type="ECO:0000313" key="7">
    <source>
        <dbReference type="EMBL" id="CAK9076415.1"/>
    </source>
</evidence>
<accession>A0ABP0PKC0</accession>
<dbReference type="InterPro" id="IPR013534">
    <property type="entry name" value="Starch_synth_cat_dom"/>
</dbReference>
<protein>
    <recommendedName>
        <fullName evidence="6">Glycosyl hydrolase family 13 catalytic domain-containing protein</fullName>
    </recommendedName>
</protein>
<keyword evidence="4" id="KW-0812">Transmembrane</keyword>
<dbReference type="InterPro" id="IPR017853">
    <property type="entry name" value="GH"/>
</dbReference>
<feature type="transmembrane region" description="Helical" evidence="4">
    <location>
        <begin position="2533"/>
        <end position="2553"/>
    </location>
</feature>
<dbReference type="EMBL" id="CAXAMN010023273">
    <property type="protein sequence ID" value="CAK9076415.1"/>
    <property type="molecule type" value="Genomic_DNA"/>
</dbReference>
<feature type="transmembrane region" description="Helical" evidence="4">
    <location>
        <begin position="2793"/>
        <end position="2812"/>
    </location>
</feature>
<keyword evidence="5" id="KW-0732">Signal</keyword>
<evidence type="ECO:0000256" key="2">
    <source>
        <dbReference type="ARBA" id="ARBA00022679"/>
    </source>
</evidence>
<feature type="domain" description="Glycosyl hydrolase family 13 catalytic" evidence="6">
    <location>
        <begin position="1148"/>
        <end position="1615"/>
    </location>
</feature>
<evidence type="ECO:0000256" key="4">
    <source>
        <dbReference type="SAM" id="Phobius"/>
    </source>
</evidence>
<name>A0ABP0PKC0_9DINO</name>
<dbReference type="SMART" id="SM00642">
    <property type="entry name" value="Aamy"/>
    <property type="match status" value="2"/>
</dbReference>
<evidence type="ECO:0000256" key="5">
    <source>
        <dbReference type="SAM" id="SignalP"/>
    </source>
</evidence>